<organism evidence="3 4">
    <name type="scientific">Pseudocohnilembus persalinus</name>
    <name type="common">Ciliate</name>
    <dbReference type="NCBI Taxonomy" id="266149"/>
    <lineage>
        <taxon>Eukaryota</taxon>
        <taxon>Sar</taxon>
        <taxon>Alveolata</taxon>
        <taxon>Ciliophora</taxon>
        <taxon>Intramacronucleata</taxon>
        <taxon>Oligohymenophorea</taxon>
        <taxon>Scuticociliatia</taxon>
        <taxon>Philasterida</taxon>
        <taxon>Pseudocohnilembidae</taxon>
        <taxon>Pseudocohnilembus</taxon>
    </lineage>
</organism>
<evidence type="ECO:0000259" key="2">
    <source>
        <dbReference type="PROSITE" id="PS50011"/>
    </source>
</evidence>
<dbReference type="Pfam" id="PF00069">
    <property type="entry name" value="Pkinase"/>
    <property type="match status" value="1"/>
</dbReference>
<dbReference type="PANTHER" id="PTHR44167:SF24">
    <property type="entry name" value="SERINE_THREONINE-PROTEIN KINASE CHK2"/>
    <property type="match status" value="1"/>
</dbReference>
<sequence length="599" mass="71118">MLNQLPQTSVSTRPQNPQTKTNIQDILSSTTPAVNSTRVIFQPPVFQQNQKTRSAIKAQQQQLLVHNPNQFDLEQIKNYNEYLLASNNQFFPYNQNQIPQFLMKNECIQYAHQPEHQSVAIQKTQNKKTNNSTKQKTQNQSTEKNSKKRKGKQEPTVYKVEEQQIPHKDTSIRIVKSSKVSQKKQDKDFKKIINWFNNHHAENCDPKHLEKHYKIREQEELLEYFIINGEKHKISDLHFKVLKKDKVTSLQLKKQKSKKNRKSLNIVYKLVKHQQPDVSQKNIQKQCEWLKNEHEIITRLTHPNIMTSLGYFQNIVINGQRQCGMLMEEANLDLKKLIWDIEQHKLQKHNLFLSDIKKVFMQIIEPVRYLHSIGLAHNDLKMDNFFAFKINYGGGYKKIDDYMFKLADFEMARHQSQIKSHKDLYQYWKLVNISYSGPEVYELIYLNNQRVFEERKNDIFQLGLILFKMLFKNFKPQVNYGSNQNAPFLHFQNDPIYQNLIVGNTKGFWNCEIADQYFNHYEDVEGKATQTKILQRAKRLKLTIERQFDFYKEVEPEIQNKKIFEQVKDLVCRMLAYNPADRPTIEDINQHPWLQGGKQ</sequence>
<keyword evidence="3" id="KW-0418">Kinase</keyword>
<dbReference type="SMART" id="SM00220">
    <property type="entry name" value="S_TKc"/>
    <property type="match status" value="1"/>
</dbReference>
<dbReference type="GO" id="GO:0004672">
    <property type="term" value="F:protein kinase activity"/>
    <property type="evidence" value="ECO:0007669"/>
    <property type="project" value="InterPro"/>
</dbReference>
<evidence type="ECO:0000313" key="4">
    <source>
        <dbReference type="Proteomes" id="UP000054937"/>
    </source>
</evidence>
<feature type="domain" description="Protein kinase" evidence="2">
    <location>
        <begin position="253"/>
        <end position="594"/>
    </location>
</feature>
<comment type="caution">
    <text evidence="3">The sequence shown here is derived from an EMBL/GenBank/DDBJ whole genome shotgun (WGS) entry which is preliminary data.</text>
</comment>
<feature type="region of interest" description="Disordered" evidence="1">
    <location>
        <begin position="118"/>
        <end position="157"/>
    </location>
</feature>
<proteinExistence type="predicted"/>
<accession>A0A0V0R7I5</accession>
<protein>
    <submittedName>
        <fullName evidence="3">Protein kinase-like domain</fullName>
    </submittedName>
</protein>
<dbReference type="InterPro" id="IPR011009">
    <property type="entry name" value="Kinase-like_dom_sf"/>
</dbReference>
<feature type="region of interest" description="Disordered" evidence="1">
    <location>
        <begin position="1"/>
        <end position="21"/>
    </location>
</feature>
<dbReference type="SUPFAM" id="SSF56112">
    <property type="entry name" value="Protein kinase-like (PK-like)"/>
    <property type="match status" value="1"/>
</dbReference>
<dbReference type="AlphaFoldDB" id="A0A0V0R7I5"/>
<reference evidence="3 4" key="1">
    <citation type="journal article" date="2015" name="Sci. Rep.">
        <title>Genome of the facultative scuticociliatosis pathogen Pseudocohnilembus persalinus provides insight into its virulence through horizontal gene transfer.</title>
        <authorList>
            <person name="Xiong J."/>
            <person name="Wang G."/>
            <person name="Cheng J."/>
            <person name="Tian M."/>
            <person name="Pan X."/>
            <person name="Warren A."/>
            <person name="Jiang C."/>
            <person name="Yuan D."/>
            <person name="Miao W."/>
        </authorList>
    </citation>
    <scope>NUCLEOTIDE SEQUENCE [LARGE SCALE GENOMIC DNA]</scope>
    <source>
        <strain evidence="3">36N120E</strain>
    </source>
</reference>
<dbReference type="GO" id="GO:0005524">
    <property type="term" value="F:ATP binding"/>
    <property type="evidence" value="ECO:0007669"/>
    <property type="project" value="InterPro"/>
</dbReference>
<evidence type="ECO:0000256" key="1">
    <source>
        <dbReference type="SAM" id="MobiDB-lite"/>
    </source>
</evidence>
<keyword evidence="4" id="KW-1185">Reference proteome</keyword>
<dbReference type="OrthoDB" id="10252171at2759"/>
<dbReference type="InParanoid" id="A0A0V0R7I5"/>
<feature type="compositionally biased region" description="Low complexity" evidence="1">
    <location>
        <begin position="122"/>
        <end position="143"/>
    </location>
</feature>
<dbReference type="InterPro" id="IPR000719">
    <property type="entry name" value="Prot_kinase_dom"/>
</dbReference>
<dbReference type="EMBL" id="LDAU01000032">
    <property type="protein sequence ID" value="KRX10298.1"/>
    <property type="molecule type" value="Genomic_DNA"/>
</dbReference>
<dbReference type="PROSITE" id="PS50011">
    <property type="entry name" value="PROTEIN_KINASE_DOM"/>
    <property type="match status" value="1"/>
</dbReference>
<dbReference type="Gene3D" id="1.10.510.10">
    <property type="entry name" value="Transferase(Phosphotransferase) domain 1"/>
    <property type="match status" value="1"/>
</dbReference>
<name>A0A0V0R7I5_PSEPJ</name>
<evidence type="ECO:0000313" key="3">
    <source>
        <dbReference type="EMBL" id="KRX10298.1"/>
    </source>
</evidence>
<gene>
    <name evidence="3" type="ORF">PPERSA_09682</name>
</gene>
<keyword evidence="3" id="KW-0808">Transferase</keyword>
<dbReference type="Proteomes" id="UP000054937">
    <property type="component" value="Unassembled WGS sequence"/>
</dbReference>
<dbReference type="PANTHER" id="PTHR44167">
    <property type="entry name" value="OVARIAN-SPECIFIC SERINE/THREONINE-PROTEIN KINASE LOK-RELATED"/>
    <property type="match status" value="1"/>
</dbReference>